<dbReference type="EMBL" id="LSRQ01000907">
    <property type="protein sequence ID" value="OAY80292.1"/>
    <property type="molecule type" value="Genomic_DNA"/>
</dbReference>
<evidence type="ECO:0000256" key="1">
    <source>
        <dbReference type="SAM" id="MobiDB-lite"/>
    </source>
</evidence>
<organism evidence="2 3">
    <name type="scientific">Ananas comosus</name>
    <name type="common">Pineapple</name>
    <name type="synonym">Ananas ananas</name>
    <dbReference type="NCBI Taxonomy" id="4615"/>
    <lineage>
        <taxon>Eukaryota</taxon>
        <taxon>Viridiplantae</taxon>
        <taxon>Streptophyta</taxon>
        <taxon>Embryophyta</taxon>
        <taxon>Tracheophyta</taxon>
        <taxon>Spermatophyta</taxon>
        <taxon>Magnoliopsida</taxon>
        <taxon>Liliopsida</taxon>
        <taxon>Poales</taxon>
        <taxon>Bromeliaceae</taxon>
        <taxon>Bromelioideae</taxon>
        <taxon>Ananas</taxon>
    </lineage>
</organism>
<dbReference type="Proteomes" id="UP000092600">
    <property type="component" value="Unassembled WGS sequence"/>
</dbReference>
<evidence type="ECO:0000313" key="2">
    <source>
        <dbReference type="EMBL" id="OAY80292.1"/>
    </source>
</evidence>
<evidence type="ECO:0000313" key="3">
    <source>
        <dbReference type="Proteomes" id="UP000092600"/>
    </source>
</evidence>
<reference evidence="2 3" key="1">
    <citation type="journal article" date="2016" name="DNA Res.">
        <title>The draft genome of MD-2 pineapple using hybrid error correction of long reads.</title>
        <authorList>
            <person name="Redwan R.M."/>
            <person name="Saidin A."/>
            <person name="Kumar S.V."/>
        </authorList>
    </citation>
    <scope>NUCLEOTIDE SEQUENCE [LARGE SCALE GENOMIC DNA]</scope>
    <source>
        <strain evidence="3">cv. MD2</strain>
        <tissue evidence="2">Leaf</tissue>
    </source>
</reference>
<name>A0A199VSV0_ANACO</name>
<accession>A0A199VSV0</accession>
<comment type="caution">
    <text evidence="2">The sequence shown here is derived from an EMBL/GenBank/DDBJ whole genome shotgun (WGS) entry which is preliminary data.</text>
</comment>
<proteinExistence type="predicted"/>
<sequence length="91" mass="9940">MPPDRLEPLLGEVRFVRRQMAKSRDLNHCHTSGVAHWVGYERSSSPPIGLGSESGEGRGSSSPVRFERGSSLPLSEVKSYPAPRPTHDSNA</sequence>
<gene>
    <name evidence="2" type="ORF">ACMD2_26923</name>
</gene>
<dbReference type="AlphaFoldDB" id="A0A199VSV0"/>
<protein>
    <submittedName>
        <fullName evidence="2">Uncharacterized protein</fullName>
    </submittedName>
</protein>
<feature type="region of interest" description="Disordered" evidence="1">
    <location>
        <begin position="38"/>
        <end position="91"/>
    </location>
</feature>